<dbReference type="OrthoDB" id="5589908at2759"/>
<gene>
    <name evidence="2" type="ORF">LPJ61_004082</name>
</gene>
<proteinExistence type="predicted"/>
<dbReference type="Proteomes" id="UP001143981">
    <property type="component" value="Unassembled WGS sequence"/>
</dbReference>
<name>A0A9W7YA11_9FUNG</name>
<evidence type="ECO:0000256" key="1">
    <source>
        <dbReference type="SAM" id="MobiDB-lite"/>
    </source>
</evidence>
<feature type="region of interest" description="Disordered" evidence="1">
    <location>
        <begin position="123"/>
        <end position="154"/>
    </location>
</feature>
<dbReference type="EMBL" id="JANBOI010000840">
    <property type="protein sequence ID" value="KAJ1728345.1"/>
    <property type="molecule type" value="Genomic_DNA"/>
</dbReference>
<organism evidence="2 3">
    <name type="scientific">Coemansia biformis</name>
    <dbReference type="NCBI Taxonomy" id="1286918"/>
    <lineage>
        <taxon>Eukaryota</taxon>
        <taxon>Fungi</taxon>
        <taxon>Fungi incertae sedis</taxon>
        <taxon>Zoopagomycota</taxon>
        <taxon>Kickxellomycotina</taxon>
        <taxon>Kickxellomycetes</taxon>
        <taxon>Kickxellales</taxon>
        <taxon>Kickxellaceae</taxon>
        <taxon>Coemansia</taxon>
    </lineage>
</organism>
<protein>
    <submittedName>
        <fullName evidence="2">Uncharacterized protein</fullName>
    </submittedName>
</protein>
<evidence type="ECO:0000313" key="2">
    <source>
        <dbReference type="EMBL" id="KAJ1728345.1"/>
    </source>
</evidence>
<reference evidence="2" key="1">
    <citation type="submission" date="2022-07" db="EMBL/GenBank/DDBJ databases">
        <title>Phylogenomic reconstructions and comparative analyses of Kickxellomycotina fungi.</title>
        <authorList>
            <person name="Reynolds N.K."/>
            <person name="Stajich J.E."/>
            <person name="Barry K."/>
            <person name="Grigoriev I.V."/>
            <person name="Crous P."/>
            <person name="Smith M.E."/>
        </authorList>
    </citation>
    <scope>NUCLEOTIDE SEQUENCE</scope>
    <source>
        <strain evidence="2">BCRC 34381</strain>
    </source>
</reference>
<dbReference type="AlphaFoldDB" id="A0A9W7YA11"/>
<evidence type="ECO:0000313" key="3">
    <source>
        <dbReference type="Proteomes" id="UP001143981"/>
    </source>
</evidence>
<sequence length="217" mass="24295">MSVNNLERADVQRTEIDDMESVLYILLWHGVRGVTAGDRGMTADKESIIDVWNADRSDAAMSKRNLLRDFGAMVAILRDFHEPTANLTDNDAADEHRKVEIARMWYDKLTRITIGLHASLFRNPDAPPDARGTNPSPIASDWDDSEPATGAKPTTAAVSCKERFKSLTDPFKVRADPDIANKLYNAFVDKFNEYIRSIRQIVAVARSSDKDKELAIS</sequence>
<comment type="caution">
    <text evidence="2">The sequence shown here is derived from an EMBL/GenBank/DDBJ whole genome shotgun (WGS) entry which is preliminary data.</text>
</comment>
<accession>A0A9W7YA11</accession>
<keyword evidence="3" id="KW-1185">Reference proteome</keyword>